<dbReference type="GO" id="GO:0006402">
    <property type="term" value="P:mRNA catabolic process"/>
    <property type="evidence" value="ECO:0007669"/>
    <property type="project" value="TreeGrafter"/>
</dbReference>
<evidence type="ECO:0000313" key="2">
    <source>
        <dbReference type="Proteomes" id="UP000789396"/>
    </source>
</evidence>
<dbReference type="Proteomes" id="UP000789396">
    <property type="component" value="Unassembled WGS sequence"/>
</dbReference>
<proteinExistence type="predicted"/>
<dbReference type="GO" id="GO:0016075">
    <property type="term" value="P:rRNA catabolic process"/>
    <property type="evidence" value="ECO:0007669"/>
    <property type="project" value="TreeGrafter"/>
</dbReference>
<sequence>MPEIIIVRESIPKIKNFLERERINYEISHEPKILPNEKLLEYLETKSKENIFADYDEALKDKELEAEKRLLEEMDDEDRKETEGTEIMKTRLGVIFSTNELNRRNRRFIIIPLTSKKADRIYDYEVSTLIEKVRGKALIDQIKTINQSRLLKKCDELNPKEMDAIHEKLLSLFDS</sequence>
<accession>A0A9N9AZC3</accession>
<dbReference type="Pfam" id="PF02452">
    <property type="entry name" value="PemK_toxin"/>
    <property type="match status" value="1"/>
</dbReference>
<dbReference type="GO" id="GO:0004521">
    <property type="term" value="F:RNA endonuclease activity"/>
    <property type="evidence" value="ECO:0007669"/>
    <property type="project" value="TreeGrafter"/>
</dbReference>
<dbReference type="InterPro" id="IPR011067">
    <property type="entry name" value="Plasmid_toxin/cell-grow_inhib"/>
</dbReference>
<dbReference type="Gene3D" id="2.30.30.110">
    <property type="match status" value="1"/>
</dbReference>
<dbReference type="AlphaFoldDB" id="A0A9N9AZC3"/>
<protein>
    <submittedName>
        <fullName evidence="1">16002_t:CDS:1</fullName>
    </submittedName>
</protein>
<keyword evidence="2" id="KW-1185">Reference proteome</keyword>
<dbReference type="PANTHER" id="PTHR33988">
    <property type="entry name" value="ENDORIBONUCLEASE MAZF-RELATED"/>
    <property type="match status" value="1"/>
</dbReference>
<dbReference type="EMBL" id="CAJVPZ010004528">
    <property type="protein sequence ID" value="CAG8547580.1"/>
    <property type="molecule type" value="Genomic_DNA"/>
</dbReference>
<organism evidence="1 2">
    <name type="scientific">Racocetra fulgida</name>
    <dbReference type="NCBI Taxonomy" id="60492"/>
    <lineage>
        <taxon>Eukaryota</taxon>
        <taxon>Fungi</taxon>
        <taxon>Fungi incertae sedis</taxon>
        <taxon>Mucoromycota</taxon>
        <taxon>Glomeromycotina</taxon>
        <taxon>Glomeromycetes</taxon>
        <taxon>Diversisporales</taxon>
        <taxon>Gigasporaceae</taxon>
        <taxon>Racocetra</taxon>
    </lineage>
</organism>
<name>A0A9N9AZC3_9GLOM</name>
<dbReference type="SUPFAM" id="SSF50118">
    <property type="entry name" value="Cell growth inhibitor/plasmid maintenance toxic component"/>
    <property type="match status" value="1"/>
</dbReference>
<evidence type="ECO:0000313" key="1">
    <source>
        <dbReference type="EMBL" id="CAG8547580.1"/>
    </source>
</evidence>
<dbReference type="OrthoDB" id="10481881at2759"/>
<reference evidence="1" key="1">
    <citation type="submission" date="2021-06" db="EMBL/GenBank/DDBJ databases">
        <authorList>
            <person name="Kallberg Y."/>
            <person name="Tangrot J."/>
            <person name="Rosling A."/>
        </authorList>
    </citation>
    <scope>NUCLEOTIDE SEQUENCE</scope>
    <source>
        <strain evidence="1">IN212</strain>
    </source>
</reference>
<comment type="caution">
    <text evidence="1">The sequence shown here is derived from an EMBL/GenBank/DDBJ whole genome shotgun (WGS) entry which is preliminary data.</text>
</comment>
<gene>
    <name evidence="1" type="ORF">RFULGI_LOCUS4503</name>
</gene>
<dbReference type="PANTHER" id="PTHR33988:SF2">
    <property type="entry name" value="ENDORIBONUCLEASE MAZF"/>
    <property type="match status" value="1"/>
</dbReference>
<dbReference type="GO" id="GO:0003677">
    <property type="term" value="F:DNA binding"/>
    <property type="evidence" value="ECO:0007669"/>
    <property type="project" value="InterPro"/>
</dbReference>
<dbReference type="InterPro" id="IPR003477">
    <property type="entry name" value="PemK-like"/>
</dbReference>